<reference evidence="1 2" key="2">
    <citation type="journal article" date="2022" name="Mol. Ecol. Resour.">
        <title>The genomes of chicory, endive, great burdock and yacon provide insights into Asteraceae paleo-polyploidization history and plant inulin production.</title>
        <authorList>
            <person name="Fan W."/>
            <person name="Wang S."/>
            <person name="Wang H."/>
            <person name="Wang A."/>
            <person name="Jiang F."/>
            <person name="Liu H."/>
            <person name="Zhao H."/>
            <person name="Xu D."/>
            <person name="Zhang Y."/>
        </authorList>
    </citation>
    <scope>NUCLEOTIDE SEQUENCE [LARGE SCALE GENOMIC DNA]</scope>
    <source>
        <strain evidence="2">cv. Punajuju</strain>
        <tissue evidence="1">Leaves</tissue>
    </source>
</reference>
<proteinExistence type="predicted"/>
<organism evidence="1 2">
    <name type="scientific">Cichorium intybus</name>
    <name type="common">Chicory</name>
    <dbReference type="NCBI Taxonomy" id="13427"/>
    <lineage>
        <taxon>Eukaryota</taxon>
        <taxon>Viridiplantae</taxon>
        <taxon>Streptophyta</taxon>
        <taxon>Embryophyta</taxon>
        <taxon>Tracheophyta</taxon>
        <taxon>Spermatophyta</taxon>
        <taxon>Magnoliopsida</taxon>
        <taxon>eudicotyledons</taxon>
        <taxon>Gunneridae</taxon>
        <taxon>Pentapetalae</taxon>
        <taxon>asterids</taxon>
        <taxon>campanulids</taxon>
        <taxon>Asterales</taxon>
        <taxon>Asteraceae</taxon>
        <taxon>Cichorioideae</taxon>
        <taxon>Cichorieae</taxon>
        <taxon>Cichoriinae</taxon>
        <taxon>Cichorium</taxon>
    </lineage>
</organism>
<gene>
    <name evidence="1" type="ORF">L2E82_43058</name>
</gene>
<accession>A0ACB8ZN38</accession>
<reference evidence="2" key="1">
    <citation type="journal article" date="2022" name="Mol. Ecol. Resour.">
        <title>The genomes of chicory, endive, great burdock and yacon provide insights into Asteraceae palaeo-polyploidization history and plant inulin production.</title>
        <authorList>
            <person name="Fan W."/>
            <person name="Wang S."/>
            <person name="Wang H."/>
            <person name="Wang A."/>
            <person name="Jiang F."/>
            <person name="Liu H."/>
            <person name="Zhao H."/>
            <person name="Xu D."/>
            <person name="Zhang Y."/>
        </authorList>
    </citation>
    <scope>NUCLEOTIDE SEQUENCE [LARGE SCALE GENOMIC DNA]</scope>
    <source>
        <strain evidence="2">cv. Punajuju</strain>
    </source>
</reference>
<keyword evidence="2" id="KW-1185">Reference proteome</keyword>
<sequence length="555" mass="61197">MEKNPLSILLFIVFITSVSSLSSLSDDQSKFILGKDNFGHWRNGILSSTPASEAPSPANDPSSTLVLAGSRTKRPDVLNHFRHYHGGWDITNKHYWASVGFTGVAAFILAILWFVSFSFAMIIHHCCGWKIDIKSNESNGSQRICLILLLVFTCASTIGCILLSVGQDQFHGKAMDTLDYVVNQSDYTVQTLINVTGYLSLAKTVNVAQVFLPSDVKDDIDRLNVDLNNAANTLRLKTNQNSRTIRNVFDTVRLSMIAVAVVMLLVSLLGLFLSILGHKNTIYIFIISGWLLVAVTFILCGAFVIINNAITDTCMAMGQWVDNPHAETALSNILPCVDQATTNDTLYKSKLVVNDITNIINGFIGSFANSNAPPGGNSNYYNQSGPLMPYLCYPYDSQLHDLECPSQEVSMANASMVWQNYTCSVSELGFCTSTGRLTPEMYQELVGAVNISYALQHYAPPLLSLQDCNFVRETFRIITSDYCPPLEDRLRMVNAGLALVSVGVMLSLALWIMYANRPQREDVFGKISMKLMGKCNGNRNIDVASRSMKVSNGEV</sequence>
<name>A0ACB8ZN38_CICIN</name>
<evidence type="ECO:0000313" key="1">
    <source>
        <dbReference type="EMBL" id="KAI3699058.1"/>
    </source>
</evidence>
<dbReference type="EMBL" id="CM042016">
    <property type="protein sequence ID" value="KAI3699058.1"/>
    <property type="molecule type" value="Genomic_DNA"/>
</dbReference>
<evidence type="ECO:0000313" key="2">
    <source>
        <dbReference type="Proteomes" id="UP001055811"/>
    </source>
</evidence>
<dbReference type="Proteomes" id="UP001055811">
    <property type="component" value="Linkage Group LG08"/>
</dbReference>
<protein>
    <submittedName>
        <fullName evidence="1">Uncharacterized protein</fullName>
    </submittedName>
</protein>
<comment type="caution">
    <text evidence="1">The sequence shown here is derived from an EMBL/GenBank/DDBJ whole genome shotgun (WGS) entry which is preliminary data.</text>
</comment>